<dbReference type="RefSeq" id="WP_076340603.1">
    <property type="nucleotide sequence ID" value="NZ_CAJTMI010000001.1"/>
</dbReference>
<dbReference type="PRINTS" id="PR00455">
    <property type="entry name" value="HTHTETR"/>
</dbReference>
<keyword evidence="1 2" id="KW-0238">DNA-binding</keyword>
<evidence type="ECO:0000259" key="3">
    <source>
        <dbReference type="PROSITE" id="PS50977"/>
    </source>
</evidence>
<evidence type="ECO:0000256" key="2">
    <source>
        <dbReference type="PROSITE-ProRule" id="PRU00335"/>
    </source>
</evidence>
<dbReference type="GeneID" id="78274710"/>
<evidence type="ECO:0000313" key="4">
    <source>
        <dbReference type="EMBL" id="OLU47631.1"/>
    </source>
</evidence>
<dbReference type="PROSITE" id="PS50977">
    <property type="entry name" value="HTH_TETR_2"/>
    <property type="match status" value="1"/>
</dbReference>
<dbReference type="EMBL" id="MPKA01000044">
    <property type="protein sequence ID" value="OLU47631.1"/>
    <property type="molecule type" value="Genomic_DNA"/>
</dbReference>
<organism evidence="4 5">
    <name type="scientific">Dubosiella newyorkensis</name>
    <dbReference type="NCBI Taxonomy" id="1862672"/>
    <lineage>
        <taxon>Bacteria</taxon>
        <taxon>Bacillati</taxon>
        <taxon>Bacillota</taxon>
        <taxon>Erysipelotrichia</taxon>
        <taxon>Erysipelotrichales</taxon>
        <taxon>Erysipelotrichaceae</taxon>
        <taxon>Dubosiella</taxon>
    </lineage>
</organism>
<comment type="caution">
    <text evidence="4">The sequence shown here is derived from an EMBL/GenBank/DDBJ whole genome shotgun (WGS) entry which is preliminary data.</text>
</comment>
<dbReference type="Pfam" id="PF00440">
    <property type="entry name" value="TetR_N"/>
    <property type="match status" value="1"/>
</dbReference>
<gene>
    <name evidence="4" type="ORF">BO225_01955</name>
</gene>
<dbReference type="PANTHER" id="PTHR43479">
    <property type="entry name" value="ACREF/ENVCD OPERON REPRESSOR-RELATED"/>
    <property type="match status" value="1"/>
</dbReference>
<dbReference type="InterPro" id="IPR009057">
    <property type="entry name" value="Homeodomain-like_sf"/>
</dbReference>
<dbReference type="STRING" id="1862672.BO225_01955"/>
<evidence type="ECO:0000313" key="5">
    <source>
        <dbReference type="Proteomes" id="UP000186705"/>
    </source>
</evidence>
<protein>
    <recommendedName>
        <fullName evidence="3">HTH tetR-type domain-containing protein</fullName>
    </recommendedName>
</protein>
<dbReference type="OrthoDB" id="494991at2"/>
<dbReference type="AlphaFoldDB" id="A0A1U7NPS3"/>
<evidence type="ECO:0000256" key="1">
    <source>
        <dbReference type="ARBA" id="ARBA00023125"/>
    </source>
</evidence>
<dbReference type="SUPFAM" id="SSF46689">
    <property type="entry name" value="Homeodomain-like"/>
    <property type="match status" value="1"/>
</dbReference>
<dbReference type="Gene3D" id="1.10.357.10">
    <property type="entry name" value="Tetracycline Repressor, domain 2"/>
    <property type="match status" value="1"/>
</dbReference>
<dbReference type="InterPro" id="IPR050624">
    <property type="entry name" value="HTH-type_Tx_Regulator"/>
</dbReference>
<reference evidence="4 5" key="1">
    <citation type="submission" date="2016-11" db="EMBL/GenBank/DDBJ databases">
        <title>Description of two novel members of the family Erysipelotrichaceae: Ileibacterium lipovorans gen. nov., sp. nov. and Dubosiella newyorkensis, gen. nov., sp. nov.</title>
        <authorList>
            <person name="Cox L.M."/>
            <person name="Sohn J."/>
            <person name="Tyrrell K.L."/>
            <person name="Citron D.M."/>
            <person name="Lawson P.A."/>
            <person name="Patel N.B."/>
            <person name="Iizumi T."/>
            <person name="Perez-Perez G.I."/>
            <person name="Goldstein E.J."/>
            <person name="Blaser M.J."/>
        </authorList>
    </citation>
    <scope>NUCLEOTIDE SEQUENCE [LARGE SCALE GENOMIC DNA]</scope>
    <source>
        <strain evidence="4 5">NYU-BL-A4</strain>
    </source>
</reference>
<dbReference type="InterPro" id="IPR001647">
    <property type="entry name" value="HTH_TetR"/>
</dbReference>
<proteinExistence type="predicted"/>
<name>A0A1U7NPS3_9FIRM</name>
<dbReference type="GO" id="GO:0003677">
    <property type="term" value="F:DNA binding"/>
    <property type="evidence" value="ECO:0007669"/>
    <property type="project" value="UniProtKB-UniRule"/>
</dbReference>
<sequence>MKNLKRKEEIINTSLTLFYERGYDNVSVIDICEACHITKPTFYKYIPSKEDLLRYHYRGTADELYELLRKLEPQLNYWRLIVIGLTFTLRKSVKMGPALYGQYMTVNFRQHTLTARYNSPARDSTINAIRNAQKLRQIRNMTDPTDLYLTGRNLGLGYALKWCMLMGNYDVVEQVIHALEVLFEPDYETIEEQCKFVTSIFEQ</sequence>
<dbReference type="PANTHER" id="PTHR43479:SF11">
    <property type="entry name" value="ACREF_ENVCD OPERON REPRESSOR-RELATED"/>
    <property type="match status" value="1"/>
</dbReference>
<feature type="domain" description="HTH tetR-type" evidence="3">
    <location>
        <begin position="4"/>
        <end position="64"/>
    </location>
</feature>
<keyword evidence="5" id="KW-1185">Reference proteome</keyword>
<feature type="DNA-binding region" description="H-T-H motif" evidence="2">
    <location>
        <begin position="27"/>
        <end position="46"/>
    </location>
</feature>
<dbReference type="Proteomes" id="UP000186705">
    <property type="component" value="Unassembled WGS sequence"/>
</dbReference>
<accession>A0A1U7NPS3</accession>